<keyword evidence="3" id="KW-1185">Reference proteome</keyword>
<evidence type="ECO:0000256" key="1">
    <source>
        <dbReference type="SAM" id="MobiDB-lite"/>
    </source>
</evidence>
<dbReference type="Proteomes" id="UP000214646">
    <property type="component" value="Unassembled WGS sequence"/>
</dbReference>
<comment type="caution">
    <text evidence="2">The sequence shown here is derived from an EMBL/GenBank/DDBJ whole genome shotgun (WGS) entry which is preliminary data.</text>
</comment>
<protein>
    <submittedName>
        <fullName evidence="2">IS66 Orf2 like</fullName>
    </submittedName>
</protein>
<evidence type="ECO:0000313" key="3">
    <source>
        <dbReference type="Proteomes" id="UP000214646"/>
    </source>
</evidence>
<name>A0A225DJL1_9BACT</name>
<dbReference type="Pfam" id="PF05717">
    <property type="entry name" value="TnpB_IS66"/>
    <property type="match status" value="1"/>
</dbReference>
<dbReference type="PANTHER" id="PTHR36455">
    <property type="match status" value="1"/>
</dbReference>
<feature type="compositionally biased region" description="Polar residues" evidence="1">
    <location>
        <begin position="118"/>
        <end position="128"/>
    </location>
</feature>
<feature type="region of interest" description="Disordered" evidence="1">
    <location>
        <begin position="108"/>
        <end position="134"/>
    </location>
</feature>
<dbReference type="OrthoDB" id="4956084at2"/>
<sequence>MRTLGPTGTIYVAVDPQDGRKGIDGLAGVVRTVLGRDPASGDLFVFKNRRGGTLKILAWMGDGFALYIRRLEAGTFAFPAAGATELAITPTHLAMILGGVEAERTRTRRRFQPAPGMSGTSTNSSNERPPSRVEWSMERSPELDIVALREQVAGLLADNTW</sequence>
<dbReference type="InterPro" id="IPR008878">
    <property type="entry name" value="Transposase_IS66_Orf2"/>
</dbReference>
<evidence type="ECO:0000313" key="2">
    <source>
        <dbReference type="EMBL" id="OWK37369.1"/>
    </source>
</evidence>
<dbReference type="AlphaFoldDB" id="A0A225DJL1"/>
<gene>
    <name evidence="2" type="ORF">FRUB_06489</name>
</gene>
<proteinExistence type="predicted"/>
<accession>A0A225DJL1</accession>
<organism evidence="2 3">
    <name type="scientific">Fimbriiglobus ruber</name>
    <dbReference type="NCBI Taxonomy" id="1908690"/>
    <lineage>
        <taxon>Bacteria</taxon>
        <taxon>Pseudomonadati</taxon>
        <taxon>Planctomycetota</taxon>
        <taxon>Planctomycetia</taxon>
        <taxon>Gemmatales</taxon>
        <taxon>Gemmataceae</taxon>
        <taxon>Fimbriiglobus</taxon>
    </lineage>
</organism>
<dbReference type="PANTHER" id="PTHR36455:SF1">
    <property type="entry name" value="BLR8292 PROTEIN"/>
    <property type="match status" value="1"/>
</dbReference>
<reference evidence="3" key="1">
    <citation type="submission" date="2017-06" db="EMBL/GenBank/DDBJ databases">
        <title>Genome analysis of Fimbriiglobus ruber SP5, the first member of the order Planctomycetales with confirmed chitinolytic capability.</title>
        <authorList>
            <person name="Ravin N.V."/>
            <person name="Rakitin A.L."/>
            <person name="Ivanova A.A."/>
            <person name="Beletsky A.V."/>
            <person name="Kulichevskaya I.S."/>
            <person name="Mardanov A.V."/>
            <person name="Dedysh S.N."/>
        </authorList>
    </citation>
    <scope>NUCLEOTIDE SEQUENCE [LARGE SCALE GENOMIC DNA]</scope>
    <source>
        <strain evidence="3">SP5</strain>
    </source>
</reference>
<dbReference type="RefSeq" id="WP_088257301.1">
    <property type="nucleotide sequence ID" value="NZ_NIDE01000014.1"/>
</dbReference>
<dbReference type="EMBL" id="NIDE01000014">
    <property type="protein sequence ID" value="OWK37369.1"/>
    <property type="molecule type" value="Genomic_DNA"/>
</dbReference>
<dbReference type="NCBIfam" id="NF033819">
    <property type="entry name" value="IS66_TnpB"/>
    <property type="match status" value="1"/>
</dbReference>